<organism evidence="9 10">
    <name type="scientific">Paenisporosarcina cavernae</name>
    <dbReference type="NCBI Taxonomy" id="2320858"/>
    <lineage>
        <taxon>Bacteria</taxon>
        <taxon>Bacillati</taxon>
        <taxon>Bacillota</taxon>
        <taxon>Bacilli</taxon>
        <taxon>Bacillales</taxon>
        <taxon>Caryophanaceae</taxon>
        <taxon>Paenisporosarcina</taxon>
    </lineage>
</organism>
<gene>
    <name evidence="9" type="ORF">D3873_07145</name>
</gene>
<dbReference type="SUPFAM" id="SSF47413">
    <property type="entry name" value="lambda repressor-like DNA-binding domains"/>
    <property type="match status" value="1"/>
</dbReference>
<dbReference type="Proteomes" id="UP000265725">
    <property type="component" value="Chromosome"/>
</dbReference>
<dbReference type="RefSeq" id="WP_119883414.1">
    <property type="nucleotide sequence ID" value="NZ_CP032418.1"/>
</dbReference>
<dbReference type="Pfam" id="PF01381">
    <property type="entry name" value="HTH_3"/>
    <property type="match status" value="1"/>
</dbReference>
<reference evidence="10" key="1">
    <citation type="submission" date="2018-09" db="EMBL/GenBank/DDBJ databases">
        <authorList>
            <person name="Zhu H."/>
        </authorList>
    </citation>
    <scope>NUCLEOTIDE SEQUENCE [LARGE SCALE GENOMIC DNA]</scope>
    <source>
        <strain evidence="10">K2R23-3</strain>
    </source>
</reference>
<dbReference type="GO" id="GO:0006355">
    <property type="term" value="P:regulation of DNA-templated transcription"/>
    <property type="evidence" value="ECO:0007669"/>
    <property type="project" value="InterPro"/>
</dbReference>
<dbReference type="InterPro" id="IPR015927">
    <property type="entry name" value="Peptidase_S24_S26A/B/C"/>
</dbReference>
<evidence type="ECO:0000256" key="2">
    <source>
        <dbReference type="ARBA" id="ARBA00022763"/>
    </source>
</evidence>
<dbReference type="PANTHER" id="PTHR33516:SF2">
    <property type="entry name" value="LEXA REPRESSOR-RELATED"/>
    <property type="match status" value="1"/>
</dbReference>
<evidence type="ECO:0000256" key="4">
    <source>
        <dbReference type="ARBA" id="ARBA00022813"/>
    </source>
</evidence>
<dbReference type="EMBL" id="CP032418">
    <property type="protein sequence ID" value="AYC29676.1"/>
    <property type="molecule type" value="Genomic_DNA"/>
</dbReference>
<dbReference type="SMART" id="SM00530">
    <property type="entry name" value="HTH_XRE"/>
    <property type="match status" value="1"/>
</dbReference>
<dbReference type="AlphaFoldDB" id="A0A385YSN1"/>
<accession>A0A385YSN1</accession>
<dbReference type="PROSITE" id="PS50943">
    <property type="entry name" value="HTH_CROC1"/>
    <property type="match status" value="1"/>
</dbReference>
<dbReference type="InterPro" id="IPR010982">
    <property type="entry name" value="Lambda_DNA-bd_dom_sf"/>
</dbReference>
<name>A0A385YSN1_9BACL</name>
<dbReference type="InterPro" id="IPR006197">
    <property type="entry name" value="Peptidase_S24_LexA"/>
</dbReference>
<dbReference type="OrthoDB" id="194368at2"/>
<protein>
    <submittedName>
        <fullName evidence="9">XRE family transcriptional regulator</fullName>
    </submittedName>
</protein>
<evidence type="ECO:0000256" key="6">
    <source>
        <dbReference type="ARBA" id="ARBA00023236"/>
    </source>
</evidence>
<evidence type="ECO:0000313" key="10">
    <source>
        <dbReference type="Proteomes" id="UP000265725"/>
    </source>
</evidence>
<dbReference type="KEGG" id="paek:D3873_07145"/>
<dbReference type="Pfam" id="PF00717">
    <property type="entry name" value="Peptidase_S24"/>
    <property type="match status" value="1"/>
</dbReference>
<keyword evidence="2" id="KW-0227">DNA damage</keyword>
<keyword evidence="3 7" id="KW-0378">Hydrolase</keyword>
<dbReference type="PRINTS" id="PR00726">
    <property type="entry name" value="LEXASERPTASE"/>
</dbReference>
<evidence type="ECO:0000256" key="7">
    <source>
        <dbReference type="RuleBase" id="RU003991"/>
    </source>
</evidence>
<evidence type="ECO:0000256" key="3">
    <source>
        <dbReference type="ARBA" id="ARBA00022801"/>
    </source>
</evidence>
<sequence length="206" mass="22967">MSNFFADNLKYLRLRRGMEQIELANLLGRKSSSSVSEWEKGTYTPKSGTISDIAKIFGVTLSDLMEKDLRVNFKEIKPRLIKIPKVGRIPCGEPIDSEENIEGYRYELAEGLPAGDLFALEAIGDSMMPTISNGSHVIIKKQTTVDDGQVAAVRFRESGEVTLKRVKRQGNIMLLIPDNKDYDTIVVTHDNPADIVGRAVRITLDI</sequence>
<dbReference type="CDD" id="cd00093">
    <property type="entry name" value="HTH_XRE"/>
    <property type="match status" value="1"/>
</dbReference>
<evidence type="ECO:0000313" key="9">
    <source>
        <dbReference type="EMBL" id="AYC29676.1"/>
    </source>
</evidence>
<proteinExistence type="inferred from homology"/>
<comment type="similarity">
    <text evidence="1 7">Belongs to the peptidase S24 family.</text>
</comment>
<dbReference type="InterPro" id="IPR036286">
    <property type="entry name" value="LexA/Signal_pep-like_sf"/>
</dbReference>
<dbReference type="InterPro" id="IPR039418">
    <property type="entry name" value="LexA-like"/>
</dbReference>
<evidence type="ECO:0000259" key="8">
    <source>
        <dbReference type="PROSITE" id="PS50943"/>
    </source>
</evidence>
<feature type="domain" description="HTH cro/C1-type" evidence="8">
    <location>
        <begin position="9"/>
        <end position="64"/>
    </location>
</feature>
<keyword evidence="10" id="KW-1185">Reference proteome</keyword>
<dbReference type="InterPro" id="IPR001387">
    <property type="entry name" value="Cro/C1-type_HTH"/>
</dbReference>
<keyword evidence="6" id="KW-0742">SOS response</keyword>
<dbReference type="GO" id="GO:0009432">
    <property type="term" value="P:SOS response"/>
    <property type="evidence" value="ECO:0007669"/>
    <property type="project" value="UniProtKB-KW"/>
</dbReference>
<dbReference type="GO" id="GO:0006281">
    <property type="term" value="P:DNA repair"/>
    <property type="evidence" value="ECO:0007669"/>
    <property type="project" value="UniProtKB-KW"/>
</dbReference>
<dbReference type="CDD" id="cd06529">
    <property type="entry name" value="S24_LexA-like"/>
    <property type="match status" value="1"/>
</dbReference>
<dbReference type="SUPFAM" id="SSF51306">
    <property type="entry name" value="LexA/Signal peptidase"/>
    <property type="match status" value="1"/>
</dbReference>
<dbReference type="Gene3D" id="2.10.109.10">
    <property type="entry name" value="Umud Fragment, subunit A"/>
    <property type="match status" value="1"/>
</dbReference>
<dbReference type="InterPro" id="IPR050077">
    <property type="entry name" value="LexA_repressor"/>
</dbReference>
<keyword evidence="4 7" id="KW-0068">Autocatalytic cleavage</keyword>
<keyword evidence="5" id="KW-0234">DNA repair</keyword>
<dbReference type="GO" id="GO:0003677">
    <property type="term" value="F:DNA binding"/>
    <property type="evidence" value="ECO:0007669"/>
    <property type="project" value="InterPro"/>
</dbReference>
<evidence type="ECO:0000256" key="5">
    <source>
        <dbReference type="ARBA" id="ARBA00023204"/>
    </source>
</evidence>
<dbReference type="GO" id="GO:0016787">
    <property type="term" value="F:hydrolase activity"/>
    <property type="evidence" value="ECO:0007669"/>
    <property type="project" value="UniProtKB-KW"/>
</dbReference>
<dbReference type="Gene3D" id="1.10.260.40">
    <property type="entry name" value="lambda repressor-like DNA-binding domains"/>
    <property type="match status" value="1"/>
</dbReference>
<dbReference type="PANTHER" id="PTHR33516">
    <property type="entry name" value="LEXA REPRESSOR"/>
    <property type="match status" value="1"/>
</dbReference>
<evidence type="ECO:0000256" key="1">
    <source>
        <dbReference type="ARBA" id="ARBA00007484"/>
    </source>
</evidence>